<dbReference type="Proteomes" id="UP000295182">
    <property type="component" value="Unassembled WGS sequence"/>
</dbReference>
<dbReference type="CDD" id="cd06225">
    <property type="entry name" value="HAMP"/>
    <property type="match status" value="1"/>
</dbReference>
<dbReference type="FunFam" id="1.10.287.950:FF:000001">
    <property type="entry name" value="Methyl-accepting chemotaxis sensory transducer"/>
    <property type="match status" value="1"/>
</dbReference>
<keyword evidence="4" id="KW-0807">Transducer</keyword>
<dbReference type="PROSITE" id="PS50111">
    <property type="entry name" value="CHEMOTAXIS_TRANSDUC_2"/>
    <property type="match status" value="1"/>
</dbReference>
<dbReference type="OrthoDB" id="9806477at2"/>
<dbReference type="GO" id="GO:0006935">
    <property type="term" value="P:chemotaxis"/>
    <property type="evidence" value="ECO:0007669"/>
    <property type="project" value="TreeGrafter"/>
</dbReference>
<feature type="transmembrane region" description="Helical" evidence="6">
    <location>
        <begin position="20"/>
        <end position="41"/>
    </location>
</feature>
<dbReference type="GO" id="GO:0005886">
    <property type="term" value="C:plasma membrane"/>
    <property type="evidence" value="ECO:0007669"/>
    <property type="project" value="TreeGrafter"/>
</dbReference>
<keyword evidence="6" id="KW-0472">Membrane</keyword>
<evidence type="ECO:0000259" key="7">
    <source>
        <dbReference type="PROSITE" id="PS50111"/>
    </source>
</evidence>
<dbReference type="CDD" id="cd19411">
    <property type="entry name" value="MCP2201-like_sensor"/>
    <property type="match status" value="1"/>
</dbReference>
<evidence type="ECO:0000256" key="3">
    <source>
        <dbReference type="ARBA" id="ARBA00029447"/>
    </source>
</evidence>
<name>A0A4R2N918_9BURK</name>
<dbReference type="EMBL" id="SLXH01000012">
    <property type="protein sequence ID" value="TCP17494.1"/>
    <property type="molecule type" value="Genomic_DNA"/>
</dbReference>
<evidence type="ECO:0000313" key="10">
    <source>
        <dbReference type="Proteomes" id="UP000295182"/>
    </source>
</evidence>
<dbReference type="InterPro" id="IPR051310">
    <property type="entry name" value="MCP_chemotaxis"/>
</dbReference>
<keyword evidence="10" id="KW-1185">Reference proteome</keyword>
<comment type="similarity">
    <text evidence="3">Belongs to the methyl-accepting chemotaxis (MCP) protein family.</text>
</comment>
<feature type="region of interest" description="Disordered" evidence="5">
    <location>
        <begin position="523"/>
        <end position="543"/>
    </location>
</feature>
<dbReference type="GO" id="GO:0007165">
    <property type="term" value="P:signal transduction"/>
    <property type="evidence" value="ECO:0007669"/>
    <property type="project" value="UniProtKB-KW"/>
</dbReference>
<dbReference type="PROSITE" id="PS50885">
    <property type="entry name" value="HAMP"/>
    <property type="match status" value="1"/>
</dbReference>
<reference evidence="9 10" key="1">
    <citation type="submission" date="2019-03" db="EMBL/GenBank/DDBJ databases">
        <title>Genomic Encyclopedia of Type Strains, Phase IV (KMG-IV): sequencing the most valuable type-strain genomes for metagenomic binning, comparative biology and taxonomic classification.</title>
        <authorList>
            <person name="Goeker M."/>
        </authorList>
    </citation>
    <scope>NUCLEOTIDE SEQUENCE [LARGE SCALE GENOMIC DNA]</scope>
    <source>
        <strain evidence="9 10">DSM 1837</strain>
    </source>
</reference>
<evidence type="ECO:0000256" key="6">
    <source>
        <dbReference type="SAM" id="Phobius"/>
    </source>
</evidence>
<dbReference type="GO" id="GO:0004888">
    <property type="term" value="F:transmembrane signaling receptor activity"/>
    <property type="evidence" value="ECO:0007669"/>
    <property type="project" value="TreeGrafter"/>
</dbReference>
<dbReference type="Pfam" id="PF12729">
    <property type="entry name" value="4HB_MCP_1"/>
    <property type="match status" value="1"/>
</dbReference>
<dbReference type="InterPro" id="IPR003660">
    <property type="entry name" value="HAMP_dom"/>
</dbReference>
<proteinExistence type="inferred from homology"/>
<dbReference type="Gene3D" id="1.10.287.950">
    <property type="entry name" value="Methyl-accepting chemotaxis protein"/>
    <property type="match status" value="1"/>
</dbReference>
<feature type="transmembrane region" description="Helical" evidence="6">
    <location>
        <begin position="197"/>
        <end position="217"/>
    </location>
</feature>
<dbReference type="Pfam" id="PF00672">
    <property type="entry name" value="HAMP"/>
    <property type="match status" value="1"/>
</dbReference>
<dbReference type="SMART" id="SM00304">
    <property type="entry name" value="HAMP"/>
    <property type="match status" value="1"/>
</dbReference>
<comment type="subcellular location">
    <subcellularLocation>
        <location evidence="1">Membrane</location>
    </subcellularLocation>
</comment>
<dbReference type="Pfam" id="PF00015">
    <property type="entry name" value="MCPsignal"/>
    <property type="match status" value="1"/>
</dbReference>
<dbReference type="PANTHER" id="PTHR43531">
    <property type="entry name" value="PROTEIN ICFG"/>
    <property type="match status" value="1"/>
</dbReference>
<dbReference type="AlphaFoldDB" id="A0A4R2N918"/>
<keyword evidence="6" id="KW-0812">Transmembrane</keyword>
<protein>
    <submittedName>
        <fullName evidence="9">Methyl-accepting chemotaxis protein</fullName>
    </submittedName>
</protein>
<sequence>MPALHTATPSPRNTLGRRLLFAFFVVLLLGLTGSATGIWSLGRIHTATTHMVQHSIAAERLIADAYRAQAINAERYKAVALSSEPEVADILGADIASTEKAYGQLMAQVAALLKSPQEQQLLLQVQNAEKDFTAARAELMAASMSNFTERIRKVYAERFLPASGALLSSLGTLSQSQRSDIDASDRAIAQWSDRARLVLLAFTTLALVLGSLLALWLRRSITQPIAAASATANRVAQLDLRHDIAGHGRDEAGRMLHSLAVMQDALRQLVMQVRASAQNVRAASSEIANGNVHLSTRTEETASSLQETAASLEQLTLRVTQSAAAASRAETLAATAATVAGQGGAVMARVEATMQGIHQSSTKIVDIIGVIDSIAFQTNILALNAAVEAARAGEQGRGFAVVASEVRSLATRSAQAAQEIKGLIGTSVEQVQAGSSLVSDAGHTMARIMAAIREAAQTMTEITSATQAQNEDIGQISSAVSRLDQMTQQNSALVEESAAASESLKHQAQELAQLISQFVLPSPAAPEPAHAAARAPTQAQHPTHLAPPAPAIHVTQQRLALLEVR</sequence>
<keyword evidence="6" id="KW-1133">Transmembrane helix</keyword>
<evidence type="ECO:0000313" key="9">
    <source>
        <dbReference type="EMBL" id="TCP17494.1"/>
    </source>
</evidence>
<accession>A0A4R2N918</accession>
<dbReference type="RefSeq" id="WP_119013063.1">
    <property type="nucleotide sequence ID" value="NZ_QXNC01000012.1"/>
</dbReference>
<feature type="compositionally biased region" description="Low complexity" evidence="5">
    <location>
        <begin position="527"/>
        <end position="543"/>
    </location>
</feature>
<gene>
    <name evidence="9" type="ORF">EV674_11251</name>
</gene>
<dbReference type="InterPro" id="IPR024478">
    <property type="entry name" value="HlyB_4HB_MCP"/>
</dbReference>
<dbReference type="SUPFAM" id="SSF58104">
    <property type="entry name" value="Methyl-accepting chemotaxis protein (MCP) signaling domain"/>
    <property type="match status" value="1"/>
</dbReference>
<dbReference type="InterPro" id="IPR004089">
    <property type="entry name" value="MCPsignal_dom"/>
</dbReference>
<evidence type="ECO:0000256" key="5">
    <source>
        <dbReference type="SAM" id="MobiDB-lite"/>
    </source>
</evidence>
<dbReference type="CDD" id="cd11386">
    <property type="entry name" value="MCP_signal"/>
    <property type="match status" value="1"/>
</dbReference>
<comment type="caution">
    <text evidence="9">The sequence shown here is derived from an EMBL/GenBank/DDBJ whole genome shotgun (WGS) entry which is preliminary data.</text>
</comment>
<evidence type="ECO:0000256" key="1">
    <source>
        <dbReference type="ARBA" id="ARBA00004370"/>
    </source>
</evidence>
<feature type="domain" description="Methyl-accepting transducer" evidence="7">
    <location>
        <begin position="276"/>
        <end position="505"/>
    </location>
</feature>
<dbReference type="SMART" id="SM00283">
    <property type="entry name" value="MA"/>
    <property type="match status" value="1"/>
</dbReference>
<evidence type="ECO:0000259" key="8">
    <source>
        <dbReference type="PROSITE" id="PS50885"/>
    </source>
</evidence>
<feature type="domain" description="HAMP" evidence="8">
    <location>
        <begin position="219"/>
        <end position="271"/>
    </location>
</feature>
<dbReference type="InterPro" id="IPR047347">
    <property type="entry name" value="YvaQ-like_sensor"/>
</dbReference>
<organism evidence="9 10">
    <name type="scientific">Simplicispira metamorpha</name>
    <dbReference type="NCBI Taxonomy" id="80881"/>
    <lineage>
        <taxon>Bacteria</taxon>
        <taxon>Pseudomonadati</taxon>
        <taxon>Pseudomonadota</taxon>
        <taxon>Betaproteobacteria</taxon>
        <taxon>Burkholderiales</taxon>
        <taxon>Comamonadaceae</taxon>
        <taxon>Simplicispira</taxon>
    </lineage>
</organism>
<evidence type="ECO:0000256" key="4">
    <source>
        <dbReference type="PROSITE-ProRule" id="PRU00284"/>
    </source>
</evidence>
<evidence type="ECO:0000256" key="2">
    <source>
        <dbReference type="ARBA" id="ARBA00022481"/>
    </source>
</evidence>
<keyword evidence="2" id="KW-0488">Methylation</keyword>
<dbReference type="PANTHER" id="PTHR43531:SF14">
    <property type="entry name" value="METHYL-ACCEPTING CHEMOTAXIS PROTEIN I-RELATED"/>
    <property type="match status" value="1"/>
</dbReference>